<keyword evidence="7" id="KW-0378">Hydrolase</keyword>
<evidence type="ECO:0000259" key="6">
    <source>
        <dbReference type="Pfam" id="PF01694"/>
    </source>
</evidence>
<feature type="transmembrane region" description="Helical" evidence="5">
    <location>
        <begin position="230"/>
        <end position="250"/>
    </location>
</feature>
<organism evidence="7 8">
    <name type="scientific">Haloarcula saliterrae</name>
    <dbReference type="NCBI Taxonomy" id="2950534"/>
    <lineage>
        <taxon>Archaea</taxon>
        <taxon>Methanobacteriati</taxon>
        <taxon>Methanobacteriota</taxon>
        <taxon>Stenosarchaea group</taxon>
        <taxon>Halobacteria</taxon>
        <taxon>Halobacteriales</taxon>
        <taxon>Haloarculaceae</taxon>
        <taxon>Haloarcula</taxon>
    </lineage>
</organism>
<protein>
    <submittedName>
        <fullName evidence="7">Rhomboid family intramembrane serine protease</fullName>
    </submittedName>
</protein>
<feature type="transmembrane region" description="Helical" evidence="5">
    <location>
        <begin position="104"/>
        <end position="125"/>
    </location>
</feature>
<dbReference type="EMBL" id="JAMQON010000001">
    <property type="protein sequence ID" value="MDS0258479.1"/>
    <property type="molecule type" value="Genomic_DNA"/>
</dbReference>
<gene>
    <name evidence="7" type="ORF">NDI56_03525</name>
</gene>
<evidence type="ECO:0000256" key="5">
    <source>
        <dbReference type="SAM" id="Phobius"/>
    </source>
</evidence>
<comment type="caution">
    <text evidence="7">The sequence shown here is derived from an EMBL/GenBank/DDBJ whole genome shotgun (WGS) entry which is preliminary data.</text>
</comment>
<proteinExistence type="predicted"/>
<keyword evidence="7" id="KW-0645">Protease</keyword>
<feature type="transmembrane region" description="Helical" evidence="5">
    <location>
        <begin position="47"/>
        <end position="69"/>
    </location>
</feature>
<keyword evidence="8" id="KW-1185">Reference proteome</keyword>
<dbReference type="SUPFAM" id="SSF144091">
    <property type="entry name" value="Rhomboid-like"/>
    <property type="match status" value="1"/>
</dbReference>
<dbReference type="Gene3D" id="1.20.1540.10">
    <property type="entry name" value="Rhomboid-like"/>
    <property type="match status" value="1"/>
</dbReference>
<dbReference type="GO" id="GO:0008233">
    <property type="term" value="F:peptidase activity"/>
    <property type="evidence" value="ECO:0007669"/>
    <property type="project" value="UniProtKB-KW"/>
</dbReference>
<feature type="transmembrane region" description="Helical" evidence="5">
    <location>
        <begin position="262"/>
        <end position="280"/>
    </location>
</feature>
<dbReference type="RefSeq" id="WP_310918044.1">
    <property type="nucleotide sequence ID" value="NZ_JAMQON010000001.1"/>
</dbReference>
<feature type="domain" description="Peptidase S54 rhomboid" evidence="6">
    <location>
        <begin position="96"/>
        <end position="251"/>
    </location>
</feature>
<keyword evidence="3 5" id="KW-1133">Transmembrane helix</keyword>
<evidence type="ECO:0000256" key="4">
    <source>
        <dbReference type="ARBA" id="ARBA00023136"/>
    </source>
</evidence>
<dbReference type="InterPro" id="IPR022764">
    <property type="entry name" value="Peptidase_S54_rhomboid_dom"/>
</dbReference>
<accession>A0ABU2F8A2</accession>
<dbReference type="InterPro" id="IPR035952">
    <property type="entry name" value="Rhomboid-like_sf"/>
</dbReference>
<dbReference type="Pfam" id="PF01694">
    <property type="entry name" value="Rhomboid"/>
    <property type="match status" value="1"/>
</dbReference>
<sequence>MFQSSLVPPLAAVPVRQLVVVLAVLAVGVAARRLVGDRLAAPLRRRLLLGVPWGTLLTAAGVLAIYLFVQRAFWHADLLVIPFRTWSYFYPVGMLMGPFTHGSVSHVTGNLMGTLVYGTVVEYVWGHYPQRRGESSFGSLRTNPFARILAVPVVMVVVGVFTGVFALGPIVGFSGVVFALAGFALVTRPYLFLGGLLSSQVLGLVYRAILSPEPTVGGSIQYVTPPWANIAIQGHAIGLLAGVFLGTILLYVRSERPDPSKVFFATLVFAVVQGLWAVYLPLGGGRYTLFRWLGTALVFLLALLVAAATIYTDRRALPDFDGGWPSVAGFALLVALAALCLGSVPINSAMLDDGDLPEDGVQVRDYVVTYEEDVRNAYFDSMPLPQTAPSNVTESGVVVASADREIWWVAVSRTQLAVNGRATVVLGGLDWREPVAVNRTGWSVSGNDSVYSVALTPAGRQPETVYQSSPSTVDGTLAGRNVTLRPVGSGFEVAVRENGSVVDRGPVPANLSTRRIGGLTFERNRSRLYAGTNDTRLVVARAQGA</sequence>
<evidence type="ECO:0000256" key="1">
    <source>
        <dbReference type="ARBA" id="ARBA00004141"/>
    </source>
</evidence>
<feature type="transmembrane region" description="Helical" evidence="5">
    <location>
        <begin position="292"/>
        <end position="311"/>
    </location>
</feature>
<keyword evidence="4 5" id="KW-0472">Membrane</keyword>
<feature type="transmembrane region" description="Helical" evidence="5">
    <location>
        <begin position="170"/>
        <end position="186"/>
    </location>
</feature>
<evidence type="ECO:0000256" key="3">
    <source>
        <dbReference type="ARBA" id="ARBA00022989"/>
    </source>
</evidence>
<name>A0ABU2F8A2_9EURY</name>
<comment type="subcellular location">
    <subcellularLocation>
        <location evidence="1">Membrane</location>
        <topology evidence="1">Multi-pass membrane protein</topology>
    </subcellularLocation>
</comment>
<evidence type="ECO:0000313" key="7">
    <source>
        <dbReference type="EMBL" id="MDS0258479.1"/>
    </source>
</evidence>
<keyword evidence="2 5" id="KW-0812">Transmembrane</keyword>
<evidence type="ECO:0000313" key="8">
    <source>
        <dbReference type="Proteomes" id="UP001259659"/>
    </source>
</evidence>
<evidence type="ECO:0000256" key="2">
    <source>
        <dbReference type="ARBA" id="ARBA00022692"/>
    </source>
</evidence>
<feature type="transmembrane region" description="Helical" evidence="5">
    <location>
        <begin position="15"/>
        <end position="35"/>
    </location>
</feature>
<reference evidence="7 8" key="1">
    <citation type="submission" date="2022-06" db="EMBL/GenBank/DDBJ databases">
        <title>Haloarcula sp. a new haloarchaeum isolate from saline soil.</title>
        <authorList>
            <person name="Strakova D."/>
            <person name="Galisteo C."/>
            <person name="Sanchez-Porro C."/>
            <person name="Ventosa A."/>
        </authorList>
    </citation>
    <scope>NUCLEOTIDE SEQUENCE [LARGE SCALE GENOMIC DNA]</scope>
    <source>
        <strain evidence="7 8">S1CR25-12</strain>
    </source>
</reference>
<dbReference type="Proteomes" id="UP001259659">
    <property type="component" value="Unassembled WGS sequence"/>
</dbReference>
<feature type="transmembrane region" description="Helical" evidence="5">
    <location>
        <begin position="323"/>
        <end position="344"/>
    </location>
</feature>
<feature type="transmembrane region" description="Helical" evidence="5">
    <location>
        <begin position="145"/>
        <end position="164"/>
    </location>
</feature>
<dbReference type="GO" id="GO:0006508">
    <property type="term" value="P:proteolysis"/>
    <property type="evidence" value="ECO:0007669"/>
    <property type="project" value="UniProtKB-KW"/>
</dbReference>